<evidence type="ECO:0000256" key="2">
    <source>
        <dbReference type="ARBA" id="ARBA00022679"/>
    </source>
</evidence>
<reference evidence="4 5" key="1">
    <citation type="submission" date="2023-04" db="EMBL/GenBank/DDBJ databases">
        <title>Marinoamorphus aggregata gen. nov., sp. Nov., isolate from tissue of brittle star Ophioplocus japonicus.</title>
        <authorList>
            <person name="Kawano K."/>
            <person name="Sawayama S."/>
            <person name="Nakagawa S."/>
        </authorList>
    </citation>
    <scope>NUCLEOTIDE SEQUENCE [LARGE SCALE GENOMIC DNA]</scope>
    <source>
        <strain evidence="4 5">NKW23</strain>
    </source>
</reference>
<keyword evidence="1 4" id="KW-0489">Methyltransferase</keyword>
<keyword evidence="5" id="KW-1185">Reference proteome</keyword>
<accession>A0ABQ6LM27</accession>
<dbReference type="Pfam" id="PF13649">
    <property type="entry name" value="Methyltransf_25"/>
    <property type="match status" value="1"/>
</dbReference>
<evidence type="ECO:0000313" key="5">
    <source>
        <dbReference type="Proteomes" id="UP001239909"/>
    </source>
</evidence>
<protein>
    <submittedName>
        <fullName evidence="4">Methyltransferase domain-containing protein</fullName>
    </submittedName>
</protein>
<dbReference type="SUPFAM" id="SSF53335">
    <property type="entry name" value="S-adenosyl-L-methionine-dependent methyltransferases"/>
    <property type="match status" value="1"/>
</dbReference>
<organism evidence="4 5">
    <name type="scientific">Paralimibaculum aggregatum</name>
    <dbReference type="NCBI Taxonomy" id="3036245"/>
    <lineage>
        <taxon>Bacteria</taxon>
        <taxon>Pseudomonadati</taxon>
        <taxon>Pseudomonadota</taxon>
        <taxon>Alphaproteobacteria</taxon>
        <taxon>Rhodobacterales</taxon>
        <taxon>Paracoccaceae</taxon>
        <taxon>Paralimibaculum</taxon>
    </lineage>
</organism>
<name>A0ABQ6LM27_9RHOB</name>
<dbReference type="RefSeq" id="WP_285673253.1">
    <property type="nucleotide sequence ID" value="NZ_BSYI01000032.1"/>
</dbReference>
<evidence type="ECO:0000313" key="4">
    <source>
        <dbReference type="EMBL" id="GMG84256.1"/>
    </source>
</evidence>
<proteinExistence type="predicted"/>
<dbReference type="PANTHER" id="PTHR43861">
    <property type="entry name" value="TRANS-ACONITATE 2-METHYLTRANSFERASE-RELATED"/>
    <property type="match status" value="1"/>
</dbReference>
<dbReference type="Proteomes" id="UP001239909">
    <property type="component" value="Unassembled WGS sequence"/>
</dbReference>
<comment type="caution">
    <text evidence="4">The sequence shown here is derived from an EMBL/GenBank/DDBJ whole genome shotgun (WGS) entry which is preliminary data.</text>
</comment>
<sequence>MAEFDAAAFKAGTRAQWNAVAERWDGWHGVVEDWIGPANLRMLDMAEIGPGQRVLHVAAGSGREALRTAERVGPSGHVLVTDFSEELIAIARRNIAAAGLGNVAAAVMDGEAVEVPPGSFDAALSRLGLIFFPDQVGALKRQIAALKPGGRIGAVVYAEAKDCRFFADPVGIIRHRAALPPPQPGQPGPFSLGAPGRIEAVFADAGLEQVRTARLPAPLVMESAAECLRFQQESFGALHQMLAALDPAAREDTWAEVADALRAFETGGRFIGPCTLLVAVGRKPG</sequence>
<dbReference type="InterPro" id="IPR041698">
    <property type="entry name" value="Methyltransf_25"/>
</dbReference>
<dbReference type="PANTHER" id="PTHR43861:SF1">
    <property type="entry name" value="TRANS-ACONITATE 2-METHYLTRANSFERASE"/>
    <property type="match status" value="1"/>
</dbReference>
<keyword evidence="2" id="KW-0808">Transferase</keyword>
<dbReference type="Gene3D" id="3.40.50.150">
    <property type="entry name" value="Vaccinia Virus protein VP39"/>
    <property type="match status" value="1"/>
</dbReference>
<gene>
    <name evidence="4" type="ORF">LNKW23_34710</name>
</gene>
<dbReference type="InterPro" id="IPR029063">
    <property type="entry name" value="SAM-dependent_MTases_sf"/>
</dbReference>
<dbReference type="CDD" id="cd02440">
    <property type="entry name" value="AdoMet_MTases"/>
    <property type="match status" value="1"/>
</dbReference>
<evidence type="ECO:0000256" key="1">
    <source>
        <dbReference type="ARBA" id="ARBA00022603"/>
    </source>
</evidence>
<evidence type="ECO:0000259" key="3">
    <source>
        <dbReference type="Pfam" id="PF13649"/>
    </source>
</evidence>
<feature type="domain" description="Methyltransferase" evidence="3">
    <location>
        <begin position="54"/>
        <end position="150"/>
    </location>
</feature>
<dbReference type="EMBL" id="BSYI01000032">
    <property type="protein sequence ID" value="GMG84256.1"/>
    <property type="molecule type" value="Genomic_DNA"/>
</dbReference>
<dbReference type="GO" id="GO:0008168">
    <property type="term" value="F:methyltransferase activity"/>
    <property type="evidence" value="ECO:0007669"/>
    <property type="project" value="UniProtKB-KW"/>
</dbReference>
<dbReference type="GO" id="GO:0032259">
    <property type="term" value="P:methylation"/>
    <property type="evidence" value="ECO:0007669"/>
    <property type="project" value="UniProtKB-KW"/>
</dbReference>